<protein>
    <submittedName>
        <fullName evidence="1">Uncharacterized protein</fullName>
    </submittedName>
</protein>
<organism evidence="1 2">
    <name type="scientific">Papaver somniferum</name>
    <name type="common">Opium poppy</name>
    <dbReference type="NCBI Taxonomy" id="3469"/>
    <lineage>
        <taxon>Eukaryota</taxon>
        <taxon>Viridiplantae</taxon>
        <taxon>Streptophyta</taxon>
        <taxon>Embryophyta</taxon>
        <taxon>Tracheophyta</taxon>
        <taxon>Spermatophyta</taxon>
        <taxon>Magnoliopsida</taxon>
        <taxon>Ranunculales</taxon>
        <taxon>Papaveraceae</taxon>
        <taxon>Papaveroideae</taxon>
        <taxon>Papaver</taxon>
    </lineage>
</organism>
<accession>A0A4Y7J467</accession>
<proteinExistence type="predicted"/>
<evidence type="ECO:0000313" key="1">
    <source>
        <dbReference type="EMBL" id="RZC54850.1"/>
    </source>
</evidence>
<sequence length="60" mass="6484">MHVPDLLQLITLTRCATWQAVVEPPRKALLLSSASDPNLAAPLLGNFPRKATPLPSLPEI</sequence>
<keyword evidence="2" id="KW-1185">Reference proteome</keyword>
<gene>
    <name evidence="1" type="ORF">C5167_013701</name>
</gene>
<name>A0A4Y7J467_PAPSO</name>
<evidence type="ECO:0000313" key="2">
    <source>
        <dbReference type="Proteomes" id="UP000316621"/>
    </source>
</evidence>
<dbReference type="Gramene" id="RZC54850">
    <property type="protein sequence ID" value="RZC54850"/>
    <property type="gene ID" value="C5167_013701"/>
</dbReference>
<dbReference type="AlphaFoldDB" id="A0A4Y7J467"/>
<reference evidence="1 2" key="1">
    <citation type="journal article" date="2018" name="Science">
        <title>The opium poppy genome and morphinan production.</title>
        <authorList>
            <person name="Guo L."/>
            <person name="Winzer T."/>
            <person name="Yang X."/>
            <person name="Li Y."/>
            <person name="Ning Z."/>
            <person name="He Z."/>
            <person name="Teodor R."/>
            <person name="Lu Y."/>
            <person name="Bowser T.A."/>
            <person name="Graham I.A."/>
            <person name="Ye K."/>
        </authorList>
    </citation>
    <scope>NUCLEOTIDE SEQUENCE [LARGE SCALE GENOMIC DNA]</scope>
    <source>
        <strain evidence="2">cv. HN1</strain>
        <tissue evidence="1">Leaves</tissue>
    </source>
</reference>
<dbReference type="Proteomes" id="UP000316621">
    <property type="component" value="Chromosome 3"/>
</dbReference>
<dbReference type="EMBL" id="CM010717">
    <property type="protein sequence ID" value="RZC54850.1"/>
    <property type="molecule type" value="Genomic_DNA"/>
</dbReference>